<dbReference type="PANTHER" id="PTHR48073">
    <property type="entry name" value="O-SUCCINYLBENZOATE SYNTHASE-RELATED"/>
    <property type="match status" value="1"/>
</dbReference>
<keyword evidence="4 5" id="KW-0413">Isomerase</keyword>
<feature type="domain" description="Mandelate racemase/muconate lactonizing enzyme C-terminal" evidence="6">
    <location>
        <begin position="139"/>
        <end position="234"/>
    </location>
</feature>
<reference evidence="7" key="1">
    <citation type="submission" date="2021-12" db="EMBL/GenBank/DDBJ databases">
        <authorList>
            <person name="Rodrigo-Torres L."/>
            <person name="Arahal R. D."/>
            <person name="Lucena T."/>
        </authorList>
    </citation>
    <scope>NUCLEOTIDE SEQUENCE</scope>
    <source>
        <strain evidence="7">CECT 8419</strain>
    </source>
</reference>
<dbReference type="SFLD" id="SFLDS00001">
    <property type="entry name" value="Enolase"/>
    <property type="match status" value="1"/>
</dbReference>
<name>A0ABM9AZR3_9BACT</name>
<evidence type="ECO:0000313" key="8">
    <source>
        <dbReference type="Proteomes" id="UP000837803"/>
    </source>
</evidence>
<dbReference type="SUPFAM" id="SSF54826">
    <property type="entry name" value="Enolase N-terminal domain-like"/>
    <property type="match status" value="1"/>
</dbReference>
<dbReference type="EMBL" id="CAKLPZ010000001">
    <property type="protein sequence ID" value="CAH1000328.1"/>
    <property type="molecule type" value="Genomic_DNA"/>
</dbReference>
<dbReference type="InterPro" id="IPR013341">
    <property type="entry name" value="Mandelate_racemase_N_dom"/>
</dbReference>
<dbReference type="InterPro" id="IPR029017">
    <property type="entry name" value="Enolase-like_N"/>
</dbReference>
<dbReference type="SFLD" id="SFLDG00180">
    <property type="entry name" value="muconate_cycloisomerase"/>
    <property type="match status" value="1"/>
</dbReference>
<keyword evidence="8" id="KW-1185">Reference proteome</keyword>
<dbReference type="Pfam" id="PF13378">
    <property type="entry name" value="MR_MLE_C"/>
    <property type="match status" value="1"/>
</dbReference>
<evidence type="ECO:0000256" key="1">
    <source>
        <dbReference type="ARBA" id="ARBA00008031"/>
    </source>
</evidence>
<keyword evidence="2 5" id="KW-0479">Metal-binding</keyword>
<dbReference type="Gene3D" id="3.30.390.10">
    <property type="entry name" value="Enolase-like, N-terminal domain"/>
    <property type="match status" value="1"/>
</dbReference>
<dbReference type="SFLD" id="SFLDF00009">
    <property type="entry name" value="o-succinylbenzoate_synthase"/>
    <property type="match status" value="1"/>
</dbReference>
<organism evidence="7 8">
    <name type="scientific">Neolewinella maritima</name>
    <dbReference type="NCBI Taxonomy" id="1383882"/>
    <lineage>
        <taxon>Bacteria</taxon>
        <taxon>Pseudomonadati</taxon>
        <taxon>Bacteroidota</taxon>
        <taxon>Saprospiria</taxon>
        <taxon>Saprospirales</taxon>
        <taxon>Lewinellaceae</taxon>
        <taxon>Neolewinella</taxon>
    </lineage>
</organism>
<dbReference type="RefSeq" id="WP_238750380.1">
    <property type="nucleotide sequence ID" value="NZ_CAKLPZ010000001.1"/>
</dbReference>
<dbReference type="PANTHER" id="PTHR48073:SF2">
    <property type="entry name" value="O-SUCCINYLBENZOATE SYNTHASE"/>
    <property type="match status" value="1"/>
</dbReference>
<dbReference type="SMART" id="SM00922">
    <property type="entry name" value="MR_MLE"/>
    <property type="match status" value="1"/>
</dbReference>
<evidence type="ECO:0000259" key="6">
    <source>
        <dbReference type="SMART" id="SM00922"/>
    </source>
</evidence>
<dbReference type="CDD" id="cd03319">
    <property type="entry name" value="L-Ala-DL-Glu_epimerase"/>
    <property type="match status" value="1"/>
</dbReference>
<keyword evidence="3 5" id="KW-0460">Magnesium</keyword>
<accession>A0ABM9AZR3</accession>
<evidence type="ECO:0000256" key="3">
    <source>
        <dbReference type="ARBA" id="ARBA00022842"/>
    </source>
</evidence>
<dbReference type="EC" id="5.1.1.-" evidence="5"/>
<gene>
    <name evidence="7" type="primary">ykfB</name>
    <name evidence="7" type="ORF">LEM8419_01481</name>
</gene>
<dbReference type="Gene3D" id="3.20.20.120">
    <property type="entry name" value="Enolase-like C-terminal domain"/>
    <property type="match status" value="1"/>
</dbReference>
<comment type="caution">
    <text evidence="7">The sequence shown here is derived from an EMBL/GenBank/DDBJ whole genome shotgun (WGS) entry which is preliminary data.</text>
</comment>
<evidence type="ECO:0000313" key="7">
    <source>
        <dbReference type="EMBL" id="CAH1000328.1"/>
    </source>
</evidence>
<evidence type="ECO:0000256" key="4">
    <source>
        <dbReference type="ARBA" id="ARBA00023235"/>
    </source>
</evidence>
<dbReference type="InterPro" id="IPR013342">
    <property type="entry name" value="Mandelate_racemase_C"/>
</dbReference>
<comment type="cofactor">
    <cofactor evidence="5">
        <name>Mg(2+)</name>
        <dbReference type="ChEBI" id="CHEBI:18420"/>
    </cofactor>
    <text evidence="5">Binds 1 Mg(2+) ion per subunit.</text>
</comment>
<proteinExistence type="inferred from homology"/>
<evidence type="ECO:0000256" key="2">
    <source>
        <dbReference type="ARBA" id="ARBA00022723"/>
    </source>
</evidence>
<dbReference type="InterPro" id="IPR029065">
    <property type="entry name" value="Enolase_C-like"/>
</dbReference>
<sequence length="349" mass="37765">MKITHVAYDRYELELTEPYTIAYQTISAATNFVLKLHTDSGHVGYGCAAPDLVVTGEQADEVAQAIDQIIAPALVAQRPFHYARLLEELKPVLKSSALAMVDAALYDLIAKAAGVPLYEFLGGYRSSIATSITIGILPVAETLERAKRYVGEGFGIIKVKGGLDLDEDIARLRLIRKTYPQLTLRFDGNQGYSLLQALQFVSLAQPIGIEILEQPTSINEEALMGTLSLHSPIAVMADESLKTLADAFRLTQHELTDMINIKIQKVGGIWAAMHINSVAKAAANEVMIGCLDECSLGIAGGLHFALSRSNIVYADLDGHLDFVDDPFKDLFTLKGGILTPNGLPGLGRV</sequence>
<comment type="similarity">
    <text evidence="1 5">Belongs to the mandelate racemase/muconate lactonizing enzyme family.</text>
</comment>
<protein>
    <recommendedName>
        <fullName evidence="5">Dipeptide epimerase</fullName>
        <ecNumber evidence="5">5.1.1.-</ecNumber>
    </recommendedName>
</protein>
<evidence type="ECO:0000256" key="5">
    <source>
        <dbReference type="RuleBase" id="RU366006"/>
    </source>
</evidence>
<dbReference type="InterPro" id="IPR036849">
    <property type="entry name" value="Enolase-like_C_sf"/>
</dbReference>
<dbReference type="Proteomes" id="UP000837803">
    <property type="component" value="Unassembled WGS sequence"/>
</dbReference>
<dbReference type="Pfam" id="PF02746">
    <property type="entry name" value="MR_MLE_N"/>
    <property type="match status" value="1"/>
</dbReference>
<dbReference type="InterPro" id="IPR034603">
    <property type="entry name" value="Dipeptide_epimerase"/>
</dbReference>
<dbReference type="GO" id="GO:0103031">
    <property type="term" value="F:L-Ala-D/L-Glu epimerase activity"/>
    <property type="evidence" value="ECO:0007669"/>
    <property type="project" value="UniProtKB-EC"/>
</dbReference>
<dbReference type="SUPFAM" id="SSF51604">
    <property type="entry name" value="Enolase C-terminal domain-like"/>
    <property type="match status" value="1"/>
</dbReference>